<keyword evidence="3" id="KW-1185">Reference proteome</keyword>
<dbReference type="Pfam" id="PF12088">
    <property type="entry name" value="DUF3565"/>
    <property type="match status" value="1"/>
</dbReference>
<reference evidence="2 3" key="1">
    <citation type="submission" date="2019-11" db="EMBL/GenBank/DDBJ databases">
        <title>Pseudomonas karstica sp. nov. and Pseudomonas spelaei sp. nov. from karst caves.</title>
        <authorList>
            <person name="Zeman M."/>
        </authorList>
    </citation>
    <scope>NUCLEOTIDE SEQUENCE [LARGE SCALE GENOMIC DNA]</scope>
    <source>
        <strain evidence="2 3">CCM 7893</strain>
    </source>
</reference>
<evidence type="ECO:0000313" key="3">
    <source>
        <dbReference type="Proteomes" id="UP000438196"/>
    </source>
</evidence>
<comment type="caution">
    <text evidence="2">The sequence shown here is derived from an EMBL/GenBank/DDBJ whole genome shotgun (WGS) entry which is preliminary data.</text>
</comment>
<dbReference type="RefSeq" id="WP_155581823.1">
    <property type="nucleotide sequence ID" value="NZ_JBHSTH010000001.1"/>
</dbReference>
<sequence>METALLAAIGMGRDLLHKNEERTSLNKDLPESEQNPDRRGRTSDSTVMGFHQDEDQHWVVELSCGHTQHLRHQPPWQSRAWVNDPAQRLEKIGRPFACGWCAQGSDRDNLGT</sequence>
<gene>
    <name evidence="2" type="ORF">GNF76_03745</name>
</gene>
<feature type="compositionally biased region" description="Basic and acidic residues" evidence="1">
    <location>
        <begin position="14"/>
        <end position="42"/>
    </location>
</feature>
<organism evidence="2 3">
    <name type="scientific">Pseudomonas spelaei</name>
    <dbReference type="NCBI Taxonomy" id="1055469"/>
    <lineage>
        <taxon>Bacteria</taxon>
        <taxon>Pseudomonadati</taxon>
        <taxon>Pseudomonadota</taxon>
        <taxon>Gammaproteobacteria</taxon>
        <taxon>Pseudomonadales</taxon>
        <taxon>Pseudomonadaceae</taxon>
        <taxon>Pseudomonas</taxon>
    </lineage>
</organism>
<dbReference type="Proteomes" id="UP000438196">
    <property type="component" value="Unassembled WGS sequence"/>
</dbReference>
<dbReference type="InterPro" id="IPR021948">
    <property type="entry name" value="DUF3565"/>
</dbReference>
<accession>A0A6I3W7L0</accession>
<name>A0A6I3W7L0_9PSED</name>
<protein>
    <submittedName>
        <fullName evidence="2">DUF3565 domain-containing protein</fullName>
    </submittedName>
</protein>
<dbReference type="EMBL" id="WNNK01000002">
    <property type="protein sequence ID" value="MUF03433.1"/>
    <property type="molecule type" value="Genomic_DNA"/>
</dbReference>
<dbReference type="AlphaFoldDB" id="A0A6I3W7L0"/>
<dbReference type="OrthoDB" id="9799128at2"/>
<feature type="region of interest" description="Disordered" evidence="1">
    <location>
        <begin position="10"/>
        <end position="47"/>
    </location>
</feature>
<evidence type="ECO:0000256" key="1">
    <source>
        <dbReference type="SAM" id="MobiDB-lite"/>
    </source>
</evidence>
<proteinExistence type="predicted"/>
<evidence type="ECO:0000313" key="2">
    <source>
        <dbReference type="EMBL" id="MUF03433.1"/>
    </source>
</evidence>